<dbReference type="Proteomes" id="UP000410984">
    <property type="component" value="Unassembled WGS sequence"/>
</dbReference>
<dbReference type="EMBL" id="CABFPH010000029">
    <property type="protein sequence ID" value="VUD71850.1"/>
    <property type="molecule type" value="Genomic_DNA"/>
</dbReference>
<evidence type="ECO:0000313" key="1">
    <source>
        <dbReference type="EMBL" id="VUD71850.1"/>
    </source>
</evidence>
<accession>A0A509ECG5</accession>
<dbReference type="RefSeq" id="WP_142583221.1">
    <property type="nucleotide sequence ID" value="NZ_CABFPH010000029.1"/>
</dbReference>
<organism evidence="1 2">
    <name type="scientific">Methylobacterium symbioticum</name>
    <dbReference type="NCBI Taxonomy" id="2584084"/>
    <lineage>
        <taxon>Bacteria</taxon>
        <taxon>Pseudomonadati</taxon>
        <taxon>Pseudomonadota</taxon>
        <taxon>Alphaproteobacteria</taxon>
        <taxon>Hyphomicrobiales</taxon>
        <taxon>Methylobacteriaceae</taxon>
        <taxon>Methylobacterium</taxon>
    </lineage>
</organism>
<reference evidence="1 2" key="1">
    <citation type="submission" date="2019-06" db="EMBL/GenBank/DDBJ databases">
        <authorList>
            <person name="Rodrigo-Torres L."/>
            <person name="Arahal R. D."/>
            <person name="Lucena T."/>
        </authorList>
    </citation>
    <scope>NUCLEOTIDE SEQUENCE [LARGE SCALE GENOMIC DNA]</scope>
    <source>
        <strain evidence="1 2">SB0023/3</strain>
    </source>
</reference>
<dbReference type="OrthoDB" id="9970129at2"/>
<proteinExistence type="predicted"/>
<evidence type="ECO:0000313" key="2">
    <source>
        <dbReference type="Proteomes" id="UP000410984"/>
    </source>
</evidence>
<protein>
    <submittedName>
        <fullName evidence="1">Uncharacterized protein</fullName>
    </submittedName>
</protein>
<dbReference type="AlphaFoldDB" id="A0A509ECG5"/>
<gene>
    <name evidence="1" type="ORF">MET9862_02439</name>
</gene>
<keyword evidence="2" id="KW-1185">Reference proteome</keyword>
<name>A0A509ECG5_9HYPH</name>
<sequence>MSPATTARLLAGLDVRRGRPTAAQWVEALAVLATAKRRPGHWLEVAFTPGGAAQITEQPLPELRTA</sequence>